<evidence type="ECO:0000256" key="4">
    <source>
        <dbReference type="ARBA" id="ARBA00037742"/>
    </source>
</evidence>
<dbReference type="OrthoDB" id="6372431at2759"/>
<dbReference type="GO" id="GO:0009134">
    <property type="term" value="P:nucleoside diphosphate catabolic process"/>
    <property type="evidence" value="ECO:0007669"/>
    <property type="project" value="TreeGrafter"/>
</dbReference>
<protein>
    <recommendedName>
        <fullName evidence="5">guanosine-diphosphatase</fullName>
        <ecNumber evidence="5">3.6.1.42</ecNumber>
    </recommendedName>
</protein>
<dbReference type="EMBL" id="JAACJJ010000032">
    <property type="protein sequence ID" value="KAF5317731.1"/>
    <property type="molecule type" value="Genomic_DNA"/>
</dbReference>
<accession>A0A8H5B7L7</accession>
<comment type="subcellular location">
    <subcellularLocation>
        <location evidence="1">Golgi apparatus membrane</location>
        <topology evidence="1">Single-pass type II membrane protein</topology>
    </subcellularLocation>
</comment>
<evidence type="ECO:0000256" key="8">
    <source>
        <dbReference type="RuleBase" id="RU003833"/>
    </source>
</evidence>
<evidence type="ECO:0000256" key="5">
    <source>
        <dbReference type="ARBA" id="ARBA00038903"/>
    </source>
</evidence>
<dbReference type="Pfam" id="PF01150">
    <property type="entry name" value="GDA1_CD39"/>
    <property type="match status" value="1"/>
</dbReference>
<dbReference type="GO" id="GO:0000139">
    <property type="term" value="C:Golgi membrane"/>
    <property type="evidence" value="ECO:0007669"/>
    <property type="project" value="UniProtKB-SubCell"/>
</dbReference>
<dbReference type="CDD" id="cd24040">
    <property type="entry name" value="ASKHA_NBD_GDA1"/>
    <property type="match status" value="1"/>
</dbReference>
<evidence type="ECO:0000256" key="3">
    <source>
        <dbReference type="ARBA" id="ARBA00022801"/>
    </source>
</evidence>
<comment type="function">
    <text evidence="4">After transfer of sugars to endogenous macromolecular acceptors, the enzyme converts nucleoside diphosphates to nucleoside monophosphates which in turn exit the Golgi lumen in a coupled antiporter reaction, allowing entry of additional nucleotide sugar from the cytosol.</text>
</comment>
<dbReference type="GO" id="GO:0005524">
    <property type="term" value="F:ATP binding"/>
    <property type="evidence" value="ECO:0007669"/>
    <property type="project" value="UniProtKB-KW"/>
</dbReference>
<evidence type="ECO:0000256" key="9">
    <source>
        <dbReference type="SAM" id="MobiDB-lite"/>
    </source>
</evidence>
<feature type="active site" description="Proton acceptor" evidence="6">
    <location>
        <position position="303"/>
    </location>
</feature>
<feature type="region of interest" description="Disordered" evidence="9">
    <location>
        <begin position="54"/>
        <end position="73"/>
    </location>
</feature>
<reference evidence="10 11" key="1">
    <citation type="journal article" date="2020" name="ISME J.">
        <title>Uncovering the hidden diversity of litter-decomposition mechanisms in mushroom-forming fungi.</title>
        <authorList>
            <person name="Floudas D."/>
            <person name="Bentzer J."/>
            <person name="Ahren D."/>
            <person name="Johansson T."/>
            <person name="Persson P."/>
            <person name="Tunlid A."/>
        </authorList>
    </citation>
    <scope>NUCLEOTIDE SEQUENCE [LARGE SCALE GENOMIC DNA]</scope>
    <source>
        <strain evidence="10 11">CBS 101986</strain>
    </source>
</reference>
<name>A0A8H5B7L7_9AGAR</name>
<dbReference type="Proteomes" id="UP000567179">
    <property type="component" value="Unassembled WGS sequence"/>
</dbReference>
<evidence type="ECO:0000256" key="2">
    <source>
        <dbReference type="ARBA" id="ARBA00009283"/>
    </source>
</evidence>
<dbReference type="PANTHER" id="PTHR11782:SF83">
    <property type="entry name" value="GUANOSINE-DIPHOSPHATASE"/>
    <property type="match status" value="1"/>
</dbReference>
<gene>
    <name evidence="10" type="ORF">D9619_012622</name>
</gene>
<organism evidence="10 11">
    <name type="scientific">Psilocybe cf. subviscida</name>
    <dbReference type="NCBI Taxonomy" id="2480587"/>
    <lineage>
        <taxon>Eukaryota</taxon>
        <taxon>Fungi</taxon>
        <taxon>Dikarya</taxon>
        <taxon>Basidiomycota</taxon>
        <taxon>Agaricomycotina</taxon>
        <taxon>Agaricomycetes</taxon>
        <taxon>Agaricomycetidae</taxon>
        <taxon>Agaricales</taxon>
        <taxon>Agaricineae</taxon>
        <taxon>Strophariaceae</taxon>
        <taxon>Psilocybe</taxon>
    </lineage>
</organism>
<keyword evidence="7" id="KW-0547">Nucleotide-binding</keyword>
<evidence type="ECO:0000256" key="6">
    <source>
        <dbReference type="PIRSR" id="PIRSR600407-1"/>
    </source>
</evidence>
<evidence type="ECO:0000256" key="1">
    <source>
        <dbReference type="ARBA" id="ARBA00004323"/>
    </source>
</evidence>
<dbReference type="GO" id="GO:0045134">
    <property type="term" value="F:UDP phosphatase activity"/>
    <property type="evidence" value="ECO:0007669"/>
    <property type="project" value="TreeGrafter"/>
</dbReference>
<evidence type="ECO:0000313" key="10">
    <source>
        <dbReference type="EMBL" id="KAF5317731.1"/>
    </source>
</evidence>
<keyword evidence="11" id="KW-1185">Reference proteome</keyword>
<sequence length="603" mass="66341">MVNGPPAKLTAPRKKPSFSVTVIENPADNSPAQTSGFQSPITFASHIRSRSTNMFSPRSTNYERLEGGHGPSRAGGKRFAWKKFAVVAGILITMVYLFGPRETRSLTSWRGNHGVPAPAGSYDDDYVEDIVTPAPAPQIEPPTSKPDLHPHPESFEEDPDPTKTTFCTTPYSSSVPLVQWALMVDAGSTGSRIHIYKFNNCGPSASYEYEVFKMTKPGLSSFKSEAEEAAKSLDILLDEAVRVIPHSLQACTPIAVKATAGLRLLDGSQGTNILNAVGKRIHDKYPFKLHGKDGVVIMDGKDEGVYAWITANYLLDTIKGDAPKDTPTYAVLDLGGASTQIVFEPTFAADSNKKLEDGEHKYDLAFGGRTYVLYQHSYLGYGLMQARLHTHSLVDFMTTIRTQSAKEKAEGIIGNPCLARGMRRVVEIADEATETKRNVTMDGENIGSFEACDRIVQLVLAKDSICEMKPCSFNGVYQPSLLDSFPHGKVLLLSYFYDRLAPLLPASAPITVKTISTLAREVCLGRENWLSQPWGKDPKVLKELEDRPEWCLDLTFMHGLLQLGYEFSDTREVEIAKKLRETELGWCLGATIAMVGGELTCRD</sequence>
<feature type="region of interest" description="Disordered" evidence="9">
    <location>
        <begin position="133"/>
        <end position="163"/>
    </location>
</feature>
<keyword evidence="3 8" id="KW-0378">Hydrolase</keyword>
<keyword evidence="7" id="KW-0067">ATP-binding</keyword>
<dbReference type="GO" id="GO:0004382">
    <property type="term" value="F:GDP phosphatase activity"/>
    <property type="evidence" value="ECO:0007669"/>
    <property type="project" value="UniProtKB-EC"/>
</dbReference>
<evidence type="ECO:0000313" key="11">
    <source>
        <dbReference type="Proteomes" id="UP000567179"/>
    </source>
</evidence>
<dbReference type="EC" id="3.6.1.42" evidence="5"/>
<dbReference type="Gene3D" id="3.30.420.40">
    <property type="match status" value="1"/>
</dbReference>
<proteinExistence type="inferred from homology"/>
<evidence type="ECO:0000256" key="7">
    <source>
        <dbReference type="PIRSR" id="PIRSR600407-2"/>
    </source>
</evidence>
<dbReference type="Gene3D" id="3.30.420.150">
    <property type="entry name" value="Exopolyphosphatase. Domain 2"/>
    <property type="match status" value="1"/>
</dbReference>
<dbReference type="PANTHER" id="PTHR11782">
    <property type="entry name" value="ADENOSINE/GUANOSINE DIPHOSPHATASE"/>
    <property type="match status" value="1"/>
</dbReference>
<dbReference type="GO" id="GO:0017111">
    <property type="term" value="F:ribonucleoside triphosphate phosphatase activity"/>
    <property type="evidence" value="ECO:0007669"/>
    <property type="project" value="TreeGrafter"/>
</dbReference>
<feature type="binding site" evidence="7">
    <location>
        <begin position="336"/>
        <end position="340"/>
    </location>
    <ligand>
        <name>ATP</name>
        <dbReference type="ChEBI" id="CHEBI:30616"/>
    </ligand>
</feature>
<comment type="similarity">
    <text evidence="2 8">Belongs to the GDA1/CD39 NTPase family.</text>
</comment>
<dbReference type="AlphaFoldDB" id="A0A8H5B7L7"/>
<dbReference type="GO" id="GO:0006487">
    <property type="term" value="P:protein N-linked glycosylation"/>
    <property type="evidence" value="ECO:0007669"/>
    <property type="project" value="TreeGrafter"/>
</dbReference>
<dbReference type="InterPro" id="IPR000407">
    <property type="entry name" value="GDA1_CD39_NTPase"/>
</dbReference>
<feature type="compositionally biased region" description="Pro residues" evidence="9">
    <location>
        <begin position="134"/>
        <end position="144"/>
    </location>
</feature>
<comment type="caution">
    <text evidence="10">The sequence shown here is derived from an EMBL/GenBank/DDBJ whole genome shotgun (WGS) entry which is preliminary data.</text>
</comment>
<dbReference type="PROSITE" id="PS01238">
    <property type="entry name" value="GDA1_CD39_NTPASE"/>
    <property type="match status" value="1"/>
</dbReference>